<dbReference type="PANTHER" id="PTHR35866">
    <property type="entry name" value="PUTATIVE-RELATED"/>
    <property type="match status" value="1"/>
</dbReference>
<dbReference type="RefSeq" id="WP_076004775.1">
    <property type="nucleotide sequence ID" value="NZ_CP018258.1"/>
</dbReference>
<dbReference type="OrthoDB" id="259086at2"/>
<organism evidence="1 2">
    <name type="scientific">Dehalogenimonas formicexedens</name>
    <dbReference type="NCBI Taxonomy" id="1839801"/>
    <lineage>
        <taxon>Bacteria</taxon>
        <taxon>Bacillati</taxon>
        <taxon>Chloroflexota</taxon>
        <taxon>Dehalococcoidia</taxon>
        <taxon>Dehalococcoidales</taxon>
        <taxon>Dehalococcoidaceae</taxon>
        <taxon>Dehalogenimonas</taxon>
    </lineage>
</organism>
<dbReference type="AlphaFoldDB" id="A0A1P8F9U0"/>
<dbReference type="InterPro" id="IPR005358">
    <property type="entry name" value="Puta_zinc/iron-chelating_dom"/>
</dbReference>
<sequence length="199" mass="22496">MTENESAKTEQNLKTVLELIEQKRKKHGERYERFLWTVAQLLRAEFPGLFAGMPDAQLRNLIAFVDTVGEDTQAMMKRLKAACAGCGWCCSQTGNIVVSAEDAGRISRQLKMKKDDLFIIRNGEWTIKNAHPCQWWSQKTGRCQIYSIRPVTCRIWPSSLPNEKGIRCLQPVAECAYAVRVTAVKVMESLEAQKKAAMG</sequence>
<dbReference type="STRING" id="1839801.Dform_01885"/>
<gene>
    <name evidence="1" type="ORF">Dform_01885</name>
</gene>
<dbReference type="PANTHER" id="PTHR35866:SF1">
    <property type="entry name" value="YKGJ FAMILY CYSTEINE CLUSTER PROTEIN"/>
    <property type="match status" value="1"/>
</dbReference>
<evidence type="ECO:0000313" key="2">
    <source>
        <dbReference type="Proteomes" id="UP000185934"/>
    </source>
</evidence>
<reference evidence="2" key="1">
    <citation type="submission" date="2016-11" db="EMBL/GenBank/DDBJ databases">
        <title>Dehalogenimonas formicexedens sp. nov., a chlorinated alkane respiring bacterium isolated from contaminated groundwater.</title>
        <authorList>
            <person name="Key T.A."/>
            <person name="Bowman K.S."/>
            <person name="Lee I."/>
            <person name="Chun J."/>
            <person name="Albuquerque L."/>
            <person name="da Costa M.S."/>
            <person name="Rainey F.A."/>
            <person name="Moe W.M."/>
        </authorList>
    </citation>
    <scope>NUCLEOTIDE SEQUENCE [LARGE SCALE GENOMIC DNA]</scope>
    <source>
        <strain evidence="2">NSZ-14</strain>
    </source>
</reference>
<keyword evidence="2" id="KW-1185">Reference proteome</keyword>
<evidence type="ECO:0008006" key="3">
    <source>
        <dbReference type="Google" id="ProtNLM"/>
    </source>
</evidence>
<dbReference type="KEGG" id="dfo:Dform_01885"/>
<evidence type="ECO:0000313" key="1">
    <source>
        <dbReference type="EMBL" id="APV45202.1"/>
    </source>
</evidence>
<proteinExistence type="predicted"/>
<dbReference type="Pfam" id="PF03692">
    <property type="entry name" value="CxxCxxCC"/>
    <property type="match status" value="1"/>
</dbReference>
<accession>A0A1P8F9U0</accession>
<name>A0A1P8F9U0_9CHLR</name>
<protein>
    <recommendedName>
        <fullName evidence="3">Zinc-or iron-chelating domain-containing protein</fullName>
    </recommendedName>
</protein>
<dbReference type="Proteomes" id="UP000185934">
    <property type="component" value="Chromosome"/>
</dbReference>
<dbReference type="EMBL" id="CP018258">
    <property type="protein sequence ID" value="APV45202.1"/>
    <property type="molecule type" value="Genomic_DNA"/>
</dbReference>